<evidence type="ECO:0000313" key="1">
    <source>
        <dbReference type="EMBL" id="KIO73324.1"/>
    </source>
</evidence>
<organism evidence="1 2">
    <name type="scientific">Caldibacillus thermoamylovorans</name>
    <dbReference type="NCBI Taxonomy" id="35841"/>
    <lineage>
        <taxon>Bacteria</taxon>
        <taxon>Bacillati</taxon>
        <taxon>Bacillota</taxon>
        <taxon>Bacilli</taxon>
        <taxon>Bacillales</taxon>
        <taxon>Bacillaceae</taxon>
        <taxon>Caldibacillus</taxon>
    </lineage>
</organism>
<dbReference type="RefSeq" id="WP_072012718.1">
    <property type="nucleotide sequence ID" value="NZ_JAMAXM010000015.1"/>
</dbReference>
<gene>
    <name evidence="1" type="ORF">B4167_2178</name>
</gene>
<proteinExistence type="predicted"/>
<sequence length="53" mass="6123">MKNIYCCKEHVEYGLEEVINESEVPPKLEEVKEQLPTVTCEYCGQLAEYIVSN</sequence>
<dbReference type="AlphaFoldDB" id="A0A0D0FMH5"/>
<protein>
    <recommendedName>
        <fullName evidence="3">CxxH/CxxC protein</fullName>
    </recommendedName>
</protein>
<dbReference type="InterPro" id="IPR025626">
    <property type="entry name" value="YyzF"/>
</dbReference>
<dbReference type="Proteomes" id="UP000032076">
    <property type="component" value="Unassembled WGS sequence"/>
</dbReference>
<comment type="caution">
    <text evidence="1">The sequence shown here is derived from an EMBL/GenBank/DDBJ whole genome shotgun (WGS) entry which is preliminary data.</text>
</comment>
<dbReference type="Pfam" id="PF14116">
    <property type="entry name" value="YyzF"/>
    <property type="match status" value="1"/>
</dbReference>
<dbReference type="GeneID" id="92962889"/>
<accession>A0A0D0FMH5</accession>
<evidence type="ECO:0000313" key="2">
    <source>
        <dbReference type="Proteomes" id="UP000032076"/>
    </source>
</evidence>
<evidence type="ECO:0008006" key="3">
    <source>
        <dbReference type="Google" id="ProtNLM"/>
    </source>
</evidence>
<dbReference type="NCBIfam" id="TIGR04129">
    <property type="entry name" value="CxxH_BA5709"/>
    <property type="match status" value="1"/>
</dbReference>
<dbReference type="EMBL" id="JXLU01000049">
    <property type="protein sequence ID" value="KIO73324.1"/>
    <property type="molecule type" value="Genomic_DNA"/>
</dbReference>
<name>A0A0D0FMH5_9BACI</name>
<reference evidence="1 2" key="1">
    <citation type="submission" date="2015-01" db="EMBL/GenBank/DDBJ databases">
        <title>Draft Genome Sequences of Four Bacillus thermoamylovorans Strains, Isolated From Food Products.</title>
        <authorList>
            <person name="Krawcyk A.O."/>
            <person name="Berendsen E.M."/>
            <person name="Eijlander R.T."/>
            <person name="de Jong A."/>
            <person name="Wells-Bennik M."/>
            <person name="Kuipers O.P."/>
        </authorList>
    </citation>
    <scope>NUCLEOTIDE SEQUENCE [LARGE SCALE GENOMIC DNA]</scope>
    <source>
        <strain evidence="1 2">B4167</strain>
    </source>
</reference>